<name>S9TC63_9TRYP</name>
<feature type="compositionally biased region" description="Polar residues" evidence="1">
    <location>
        <begin position="209"/>
        <end position="221"/>
    </location>
</feature>
<keyword evidence="4" id="KW-1185">Reference proteome</keyword>
<dbReference type="AlphaFoldDB" id="S9TC63"/>
<feature type="region of interest" description="Disordered" evidence="1">
    <location>
        <begin position="1"/>
        <end position="48"/>
    </location>
</feature>
<sequence length="598" mass="65569">MPYQRQQSSSYPSLSPTSISSQPASFLRLQRSDGAHPVDPSLPPRSQPQEIQRIPLRVPPFHLVSVFNDDYHNSTAQPSIHSDPSGPPDVELTLQDSGTLPPVAATENNSAMERNNGDGEAGEVMDTYGRGFYTCVTAATSTTNTTSMNANTQTSANRDPAHVSINARANNSDSRSSTTRPGTNEAPAITNPEPSASVFDVVVEDERSSAVQPQSGSGTSHRNGEADGGILPTHSRRSAQGTDSTMAMSDVKKRKNSSANSMDKSADTALGHDSGRDPRLARRRKGLSGAIKKRLQKFKSRLVPERRTHSEEDEAEVMVTMGILQPTNTLTREERAQQRKDRKEAKARKKMEEAEEEADPIKRIIKRYTQFDGVNSDNEEEVVLFELHQQIIRSIAVDDETEEEDSNVNRPSTDGIPDESTTTGVMPQQAEKGKRKAKLSASGIAFITRMLYANFRREQIRSIYRFFLAQTIVTLSAFIFIAISYGGRLTGLNDYLSSGFTNVVSSALYASIRLSAITGDALKDGYDNSTIYAISTADMNNIIAHRLTLVDDMGLTQSIPGTMHRFCPSFYIGYGATTIFLLSIALALLAASYRLKVW</sequence>
<protein>
    <submittedName>
        <fullName evidence="3">Cell growth-regulating nucleolar protein</fullName>
    </submittedName>
</protein>
<dbReference type="Proteomes" id="UP000015354">
    <property type="component" value="Unassembled WGS sequence"/>
</dbReference>
<accession>S9TC63</accession>
<dbReference type="EMBL" id="ATMH01011945">
    <property type="protein sequence ID" value="EPY15582.1"/>
    <property type="molecule type" value="Genomic_DNA"/>
</dbReference>
<feature type="transmembrane region" description="Helical" evidence="2">
    <location>
        <begin position="467"/>
        <end position="487"/>
    </location>
</feature>
<gene>
    <name evidence="3" type="ORF">STCU_11915</name>
</gene>
<keyword evidence="2" id="KW-1133">Transmembrane helix</keyword>
<evidence type="ECO:0000256" key="1">
    <source>
        <dbReference type="SAM" id="MobiDB-lite"/>
    </source>
</evidence>
<feature type="compositionally biased region" description="Low complexity" evidence="1">
    <location>
        <begin position="145"/>
        <end position="157"/>
    </location>
</feature>
<feature type="region of interest" description="Disordered" evidence="1">
    <location>
        <begin position="398"/>
        <end position="432"/>
    </location>
</feature>
<evidence type="ECO:0000256" key="2">
    <source>
        <dbReference type="SAM" id="Phobius"/>
    </source>
</evidence>
<proteinExistence type="predicted"/>
<feature type="compositionally biased region" description="Low complexity" evidence="1">
    <location>
        <begin position="164"/>
        <end position="180"/>
    </location>
</feature>
<organism evidence="3 4">
    <name type="scientific">Strigomonas culicis</name>
    <dbReference type="NCBI Taxonomy" id="28005"/>
    <lineage>
        <taxon>Eukaryota</taxon>
        <taxon>Discoba</taxon>
        <taxon>Euglenozoa</taxon>
        <taxon>Kinetoplastea</taxon>
        <taxon>Metakinetoplastina</taxon>
        <taxon>Trypanosomatida</taxon>
        <taxon>Trypanosomatidae</taxon>
        <taxon>Strigomonadinae</taxon>
        <taxon>Strigomonas</taxon>
    </lineage>
</organism>
<reference evidence="3 4" key="1">
    <citation type="journal article" date="2013" name="PLoS ONE">
        <title>Predicting the Proteins of Angomonas deanei, Strigomonas culicis and Their Respective Endosymbionts Reveals New Aspects of the Trypanosomatidae Family.</title>
        <authorList>
            <person name="Motta M.C."/>
            <person name="Martins A.C."/>
            <person name="de Souza S.S."/>
            <person name="Catta-Preta C.M."/>
            <person name="Silva R."/>
            <person name="Klein C.C."/>
            <person name="de Almeida L.G."/>
            <person name="de Lima Cunha O."/>
            <person name="Ciapina L.P."/>
            <person name="Brocchi M."/>
            <person name="Colabardini A.C."/>
            <person name="de Araujo Lima B."/>
            <person name="Machado C.R."/>
            <person name="de Almeida Soares C.M."/>
            <person name="Probst C.M."/>
            <person name="de Menezes C.B."/>
            <person name="Thompson C.E."/>
            <person name="Bartholomeu D.C."/>
            <person name="Gradia D.F."/>
            <person name="Pavoni D.P."/>
            <person name="Grisard E.C."/>
            <person name="Fantinatti-Garboggini F."/>
            <person name="Marchini F.K."/>
            <person name="Rodrigues-Luiz G.F."/>
            <person name="Wagner G."/>
            <person name="Goldman G.H."/>
            <person name="Fietto J.L."/>
            <person name="Elias M.C."/>
            <person name="Goldman M.H."/>
            <person name="Sagot M.F."/>
            <person name="Pereira M."/>
            <person name="Stoco P.H."/>
            <person name="de Mendonca-Neto R.P."/>
            <person name="Teixeira S.M."/>
            <person name="Maciel T.E."/>
            <person name="de Oliveira Mendes T.A."/>
            <person name="Urmenyi T.P."/>
            <person name="de Souza W."/>
            <person name="Schenkman S."/>
            <person name="de Vasconcelos A.T."/>
        </authorList>
    </citation>
    <scope>NUCLEOTIDE SEQUENCE [LARGE SCALE GENOMIC DNA]</scope>
</reference>
<feature type="transmembrane region" description="Helical" evidence="2">
    <location>
        <begin position="571"/>
        <end position="593"/>
    </location>
</feature>
<feature type="compositionally biased region" description="Basic and acidic residues" evidence="1">
    <location>
        <begin position="331"/>
        <end position="344"/>
    </location>
</feature>
<feature type="compositionally biased region" description="Polar residues" evidence="1">
    <location>
        <begin position="238"/>
        <end position="247"/>
    </location>
</feature>
<keyword evidence="2" id="KW-0472">Membrane</keyword>
<comment type="caution">
    <text evidence="3">The sequence shown here is derived from an EMBL/GenBank/DDBJ whole genome shotgun (WGS) entry which is preliminary data.</text>
</comment>
<feature type="region of interest" description="Disordered" evidence="1">
    <location>
        <begin position="330"/>
        <end position="355"/>
    </location>
</feature>
<feature type="compositionally biased region" description="Low complexity" evidence="1">
    <location>
        <begin position="1"/>
        <end position="25"/>
    </location>
</feature>
<feature type="region of interest" description="Disordered" evidence="1">
    <location>
        <begin position="74"/>
        <end position="123"/>
    </location>
</feature>
<keyword evidence="2" id="KW-0812">Transmembrane</keyword>
<feature type="region of interest" description="Disordered" evidence="1">
    <location>
        <begin position="145"/>
        <end position="291"/>
    </location>
</feature>
<feature type="compositionally biased region" description="Basic residues" evidence="1">
    <location>
        <begin position="281"/>
        <end position="291"/>
    </location>
</feature>
<evidence type="ECO:0000313" key="3">
    <source>
        <dbReference type="EMBL" id="EPY15582.1"/>
    </source>
</evidence>
<evidence type="ECO:0000313" key="4">
    <source>
        <dbReference type="Proteomes" id="UP000015354"/>
    </source>
</evidence>